<reference evidence="1 2" key="1">
    <citation type="journal article" date="2002" name="Nature">
        <title>Genome sequence and comparative analysis of the model rodent malaria parasite Plasmodium yoelii yoelii.</title>
        <authorList>
            <person name="Carlton J.M."/>
            <person name="Angiuoli S.V."/>
            <person name="Suh B.B."/>
            <person name="Kooij T.W."/>
            <person name="Pertea M."/>
            <person name="Silva J.C."/>
            <person name="Ermolaeva M.D."/>
            <person name="Allen J.E."/>
            <person name="Selengut J.D."/>
            <person name="Koo H.L."/>
            <person name="Peterson J.D."/>
            <person name="Pop M."/>
            <person name="Kosack D.S."/>
            <person name="Shumway M.F."/>
            <person name="Bidwell S.L."/>
            <person name="Shallom S.J."/>
            <person name="van Aken S.E."/>
            <person name="Riedmuller S.B."/>
            <person name="Feldblyum T.V."/>
            <person name="Cho J.K."/>
            <person name="Quackenbush J."/>
            <person name="Sedegah M."/>
            <person name="Shoaibi A."/>
            <person name="Cummings L.M."/>
            <person name="Florens L."/>
            <person name="Yates J.R."/>
            <person name="Raine J.D."/>
            <person name="Sinden R.E."/>
            <person name="Harris M.A."/>
            <person name="Cunningham D.A."/>
            <person name="Preiser P.R."/>
            <person name="Bergman L.W."/>
            <person name="Vaidya A.B."/>
            <person name="van Lin L.H."/>
            <person name="Janse C.J."/>
            <person name="Waters A.P."/>
            <person name="Smith H.O."/>
            <person name="White O.R."/>
            <person name="Salzberg S.L."/>
            <person name="Venter J.C."/>
            <person name="Fraser C.M."/>
            <person name="Hoffman S.L."/>
            <person name="Gardner M.J."/>
            <person name="Carucci D.J."/>
        </authorList>
    </citation>
    <scope>NUCLEOTIDE SEQUENCE [LARGE SCALE GENOMIC DNA]</scope>
    <source>
        <strain evidence="1 2">17XNL</strain>
    </source>
</reference>
<dbReference type="PaxDb" id="73239-Q7R9X3"/>
<name>Q7R9X3_PLAYO</name>
<gene>
    <name evidence="1" type="ORF">PY06736</name>
</gene>
<comment type="caution">
    <text evidence="1">The sequence shown here is derived from an EMBL/GenBank/DDBJ whole genome shotgun (WGS) entry which is preliminary data.</text>
</comment>
<dbReference type="EMBL" id="AABL01002326">
    <property type="protein sequence ID" value="EAA19015.1"/>
    <property type="molecule type" value="Genomic_DNA"/>
</dbReference>
<dbReference type="InParanoid" id="Q7R9X3"/>
<dbReference type="AlphaFoldDB" id="Q7R9X3"/>
<organism evidence="1 2">
    <name type="scientific">Plasmodium yoelii yoelii</name>
    <dbReference type="NCBI Taxonomy" id="73239"/>
    <lineage>
        <taxon>Eukaryota</taxon>
        <taxon>Sar</taxon>
        <taxon>Alveolata</taxon>
        <taxon>Apicomplexa</taxon>
        <taxon>Aconoidasida</taxon>
        <taxon>Haemosporida</taxon>
        <taxon>Plasmodiidae</taxon>
        <taxon>Plasmodium</taxon>
        <taxon>Plasmodium (Vinckeia)</taxon>
    </lineage>
</organism>
<accession>Q7R9X3</accession>
<dbReference type="Proteomes" id="UP000008553">
    <property type="component" value="Unassembled WGS sequence"/>
</dbReference>
<keyword evidence="2" id="KW-1185">Reference proteome</keyword>
<protein>
    <submittedName>
        <fullName evidence="1">Uncharacterized protein</fullName>
    </submittedName>
</protein>
<evidence type="ECO:0000313" key="2">
    <source>
        <dbReference type="Proteomes" id="UP000008553"/>
    </source>
</evidence>
<proteinExistence type="predicted"/>
<sequence>MPLLQKNMPFSSIYPNSLKIEYKLSYSLAVGGKAISKQANEQINK</sequence>
<evidence type="ECO:0000313" key="1">
    <source>
        <dbReference type="EMBL" id="EAA19015.1"/>
    </source>
</evidence>